<protein>
    <submittedName>
        <fullName evidence="2">Uncharacterized protein</fullName>
    </submittedName>
</protein>
<dbReference type="Proteomes" id="UP001367676">
    <property type="component" value="Unassembled WGS sequence"/>
</dbReference>
<reference evidence="2 3" key="1">
    <citation type="submission" date="2024-03" db="EMBL/GenBank/DDBJ databases">
        <title>Adaptation during the transition from Ophiocordyceps entomopathogen to insect associate is accompanied by gene loss and intensified selection.</title>
        <authorList>
            <person name="Ward C.M."/>
            <person name="Onetto C.A."/>
            <person name="Borneman A.R."/>
        </authorList>
    </citation>
    <scope>NUCLEOTIDE SEQUENCE [LARGE SCALE GENOMIC DNA]</scope>
    <source>
        <strain evidence="2">AWRI1</strain>
        <tissue evidence="2">Single Adult Female</tissue>
    </source>
</reference>
<feature type="region of interest" description="Disordered" evidence="1">
    <location>
        <begin position="35"/>
        <end position="68"/>
    </location>
</feature>
<keyword evidence="3" id="KW-1185">Reference proteome</keyword>
<evidence type="ECO:0000313" key="2">
    <source>
        <dbReference type="EMBL" id="KAK7590203.1"/>
    </source>
</evidence>
<evidence type="ECO:0000256" key="1">
    <source>
        <dbReference type="SAM" id="MobiDB-lite"/>
    </source>
</evidence>
<sequence>MALTLEGSGFTRLLKGPGGVIHHFKSNLNGPGGVIYDTTKRKKPKLTTARPRPKPKDNHCLNDGSDANVDSTSGGAKNFVPYNQYVNSNLGSSFNVVQSNLVNRFYARPHSAYMDSTSQYGSEYDYTVSRVYPSNYMSSVECASEADTRSLADDIANFLGMESVDQDSVDLILDASPPQVTNKAAPGISKVTRGAEITNGSVNGEICNKNDEVMKMRSTTLVSKNDARCQTRDASGLIYEKVTSY</sequence>
<dbReference type="EMBL" id="JBBCAQ010000022">
    <property type="protein sequence ID" value="KAK7590203.1"/>
    <property type="molecule type" value="Genomic_DNA"/>
</dbReference>
<name>A0AAN9TF25_9HEMI</name>
<evidence type="ECO:0000313" key="3">
    <source>
        <dbReference type="Proteomes" id="UP001367676"/>
    </source>
</evidence>
<dbReference type="AlphaFoldDB" id="A0AAN9TF25"/>
<accession>A0AAN9TF25</accession>
<organism evidence="2 3">
    <name type="scientific">Parthenolecanium corni</name>
    <dbReference type="NCBI Taxonomy" id="536013"/>
    <lineage>
        <taxon>Eukaryota</taxon>
        <taxon>Metazoa</taxon>
        <taxon>Ecdysozoa</taxon>
        <taxon>Arthropoda</taxon>
        <taxon>Hexapoda</taxon>
        <taxon>Insecta</taxon>
        <taxon>Pterygota</taxon>
        <taxon>Neoptera</taxon>
        <taxon>Paraneoptera</taxon>
        <taxon>Hemiptera</taxon>
        <taxon>Sternorrhyncha</taxon>
        <taxon>Coccoidea</taxon>
        <taxon>Coccidae</taxon>
        <taxon>Parthenolecanium</taxon>
    </lineage>
</organism>
<proteinExistence type="predicted"/>
<comment type="caution">
    <text evidence="2">The sequence shown here is derived from an EMBL/GenBank/DDBJ whole genome shotgun (WGS) entry which is preliminary data.</text>
</comment>
<gene>
    <name evidence="2" type="ORF">V9T40_001816</name>
</gene>